<dbReference type="Pfam" id="PF03810">
    <property type="entry name" value="IBN_N"/>
    <property type="match status" value="1"/>
</dbReference>
<dbReference type="OMA" id="KYPAEMA"/>
<evidence type="ECO:0000259" key="8">
    <source>
        <dbReference type="PROSITE" id="PS50166"/>
    </source>
</evidence>
<dbReference type="InterPro" id="IPR040709">
    <property type="entry name" value="Importin_rep_1"/>
</dbReference>
<comment type="similarity">
    <text evidence="2">Belongs to the importin beta family.</text>
</comment>
<feature type="domain" description="Importin N-terminal" evidence="8">
    <location>
        <begin position="27"/>
        <end position="93"/>
    </location>
</feature>
<reference evidence="9 10" key="1">
    <citation type="submission" date="2020-11" db="EMBL/GenBank/DDBJ databases">
        <authorList>
            <person name="Wallbank WR R."/>
            <person name="Pardo Diaz C."/>
            <person name="Kozak K."/>
            <person name="Martin S."/>
            <person name="Jiggins C."/>
            <person name="Moest M."/>
            <person name="Warren A I."/>
            <person name="Generalovic N T."/>
            <person name="Byers J.R.P. K."/>
            <person name="Montejo-Kovacevich G."/>
            <person name="Yen C E."/>
        </authorList>
    </citation>
    <scope>NUCLEOTIDE SEQUENCE [LARGE SCALE GENOMIC DNA]</scope>
</reference>
<evidence type="ECO:0000256" key="2">
    <source>
        <dbReference type="ARBA" id="ARBA00007991"/>
    </source>
</evidence>
<dbReference type="InterPro" id="IPR051345">
    <property type="entry name" value="Importin_beta-like_NTR"/>
</dbReference>
<evidence type="ECO:0000313" key="9">
    <source>
        <dbReference type="EMBL" id="CAD7092399.1"/>
    </source>
</evidence>
<dbReference type="GO" id="GO:0005634">
    <property type="term" value="C:nucleus"/>
    <property type="evidence" value="ECO:0007669"/>
    <property type="project" value="UniProtKB-SubCell"/>
</dbReference>
<accession>A0A7R8V4N4</accession>
<dbReference type="InterPro" id="IPR011989">
    <property type="entry name" value="ARM-like"/>
</dbReference>
<dbReference type="Pfam" id="PF18773">
    <property type="entry name" value="Importin_rep"/>
    <property type="match status" value="1"/>
</dbReference>
<evidence type="ECO:0000256" key="1">
    <source>
        <dbReference type="ARBA" id="ARBA00004123"/>
    </source>
</evidence>
<evidence type="ECO:0000256" key="4">
    <source>
        <dbReference type="ARBA" id="ARBA00016020"/>
    </source>
</evidence>
<dbReference type="FunFam" id="1.25.10.10:FF:000758">
    <property type="entry name" value="Cadmus, isoform A"/>
    <property type="match status" value="1"/>
</dbReference>
<dbReference type="Pfam" id="PF24139">
    <property type="entry name" value="TPR_TNPO3_IPO13_4th"/>
    <property type="match status" value="1"/>
</dbReference>
<gene>
    <name evidence="9" type="ORF">HERILL_LOCUS14759</name>
</gene>
<keyword evidence="5" id="KW-0813">Transport</keyword>
<proteinExistence type="inferred from homology"/>
<dbReference type="AlphaFoldDB" id="A0A7R8V4N4"/>
<dbReference type="OrthoDB" id="2016913at2759"/>
<dbReference type="EMBL" id="LR899014">
    <property type="protein sequence ID" value="CAD7092399.1"/>
    <property type="molecule type" value="Genomic_DNA"/>
</dbReference>
<dbReference type="InterPro" id="IPR040520">
    <property type="entry name" value="Importin_rep_3"/>
</dbReference>
<keyword evidence="7" id="KW-0539">Nucleus</keyword>
<dbReference type="Gene3D" id="1.25.10.10">
    <property type="entry name" value="Leucine-rich Repeat Variant"/>
    <property type="match status" value="1"/>
</dbReference>
<dbReference type="GO" id="GO:0006606">
    <property type="term" value="P:protein import into nucleus"/>
    <property type="evidence" value="ECO:0007669"/>
    <property type="project" value="TreeGrafter"/>
</dbReference>
<organism evidence="9 10">
    <name type="scientific">Hermetia illucens</name>
    <name type="common">Black soldier fly</name>
    <dbReference type="NCBI Taxonomy" id="343691"/>
    <lineage>
        <taxon>Eukaryota</taxon>
        <taxon>Metazoa</taxon>
        <taxon>Ecdysozoa</taxon>
        <taxon>Arthropoda</taxon>
        <taxon>Hexapoda</taxon>
        <taxon>Insecta</taxon>
        <taxon>Pterygota</taxon>
        <taxon>Neoptera</taxon>
        <taxon>Endopterygota</taxon>
        <taxon>Diptera</taxon>
        <taxon>Brachycera</taxon>
        <taxon>Stratiomyomorpha</taxon>
        <taxon>Stratiomyidae</taxon>
        <taxon>Hermetiinae</taxon>
        <taxon>Hermetia</taxon>
    </lineage>
</organism>
<dbReference type="FunCoup" id="A0A7R8V4N4">
    <property type="interactions" value="1220"/>
</dbReference>
<dbReference type="InterPro" id="IPR001494">
    <property type="entry name" value="Importin-beta_N"/>
</dbReference>
<dbReference type="GO" id="GO:0005737">
    <property type="term" value="C:cytoplasm"/>
    <property type="evidence" value="ECO:0007669"/>
    <property type="project" value="TreeGrafter"/>
</dbReference>
<dbReference type="InParanoid" id="A0A7R8V4N4"/>
<comment type="subcellular location">
    <subcellularLocation>
        <location evidence="1">Nucleus</location>
    </subcellularLocation>
</comment>
<dbReference type="InterPro" id="IPR016024">
    <property type="entry name" value="ARM-type_fold"/>
</dbReference>
<dbReference type="Pfam" id="PF18806">
    <property type="entry name" value="Importin_rep_3"/>
    <property type="match status" value="1"/>
</dbReference>
<dbReference type="GO" id="GO:0031267">
    <property type="term" value="F:small GTPase binding"/>
    <property type="evidence" value="ECO:0007669"/>
    <property type="project" value="InterPro"/>
</dbReference>
<keyword evidence="10" id="KW-1185">Reference proteome</keyword>
<evidence type="ECO:0000256" key="5">
    <source>
        <dbReference type="ARBA" id="ARBA00022448"/>
    </source>
</evidence>
<dbReference type="SUPFAM" id="SSF48371">
    <property type="entry name" value="ARM repeat"/>
    <property type="match status" value="1"/>
</dbReference>
<dbReference type="PANTHER" id="PTHR12363:SF33">
    <property type="entry name" value="IMPORTIN-13"/>
    <property type="match status" value="1"/>
</dbReference>
<dbReference type="Pfam" id="PF08389">
    <property type="entry name" value="Xpo1"/>
    <property type="match status" value="1"/>
</dbReference>
<sequence>MEPIDIKALEEAVVLFYRSTSNQQAVAHDWLTKAQSSTQAWSFSWDLMQLGKSQEVQFFGAITLHSKLMKFWHEVPPENRDELKQKLLEHIIMFAGGPKIVLNRLCIALSAFIVHMLKDWPTAIEDVLNTFQSQQIPNVTPETQLWIMLEVLSGIPEEANAIYTSVRRVTLRGEINKKAPIVMKVIEGYLEAQVEREWRDEDITNVIKAVKCADIWIKNGGYQIDKCHKLTDCLLKSVNKVYWPNAHDDGCLSADENDLAEASLKTLANIMKQPESHLYPNNAFTLIKMCLDSLTDITKSEWRENNPNEDIAVNIYTLFISSIERHSRLLMAGVCAEESQHGELYSRLVNEILQCTNKPGIYPVEESCSNLAMAFWYLLQDEVFSLANNEEKNKCLKIIQPLYAHLTRILIRKAQQPDEASLDKWNADDLETFRCYRQDIADTLLYCYDVLKNHIFVIFSSALNEAIVEVQSDPSSWTKLEACILAFLAVAERTFSMETEQIPKMMEVLNNIPYEKLNEKLLGTALETVGAYCLWFKDNPEYIPSAIQLLVKGLNSSMASQATLGLKELCRDCQIQLKPYAEPLLEACQAVLLGGRLKNSESVRLMFSIGRLMSMLPPAKITSCLDAMVSPCFEELQMIAQAGAKTEPAKIRTLYRLNMISTLFSSLNTNTEDGSVLNESYSNGGVQPILIVMQNTMPIFKQITELWIQETQVVEASCNALKHAITNLMTDFKPMLQDLCVLIISIMQNICSAPLLAVSKTCILMFYKDEDCKGLMQQFLVEVISHTFRLFEQTLETNFSNISDVVEMFYNVNFHIVKKVPEAISNGTVDLNRLISYALRAITLPETGAIRYGIQFISHFITQSRQYPIMMQTVLDKGEDIIRTAILCIGCHTPRPHVDKFADIFLAANKKYPAELVVWMKMLGTYNFPTPVIENDDKMKFMSQIVRERVNKRLIQNYISEFATKSRGLSEKL</sequence>
<evidence type="ECO:0000256" key="3">
    <source>
        <dbReference type="ARBA" id="ARBA00011422"/>
    </source>
</evidence>
<comment type="subunit">
    <text evidence="3">Interacts with UBC9, RAN, RBM8A, eIF-1A and PAX6.</text>
</comment>
<name>A0A7R8V4N4_HERIL</name>
<dbReference type="PROSITE" id="PS50166">
    <property type="entry name" value="IMPORTIN_B_NT"/>
    <property type="match status" value="1"/>
</dbReference>
<evidence type="ECO:0000256" key="6">
    <source>
        <dbReference type="ARBA" id="ARBA00022737"/>
    </source>
</evidence>
<dbReference type="Proteomes" id="UP000594454">
    <property type="component" value="Chromosome 6"/>
</dbReference>
<dbReference type="InterPro" id="IPR013598">
    <property type="entry name" value="Exportin-1/Importin-b-like"/>
</dbReference>
<evidence type="ECO:0000313" key="10">
    <source>
        <dbReference type="Proteomes" id="UP000594454"/>
    </source>
</evidence>
<dbReference type="SMART" id="SM00913">
    <property type="entry name" value="IBN_N"/>
    <property type="match status" value="1"/>
</dbReference>
<dbReference type="PANTHER" id="PTHR12363">
    <property type="entry name" value="TRANSPORTIN 3 AND IMPORTIN 13"/>
    <property type="match status" value="1"/>
</dbReference>
<protein>
    <recommendedName>
        <fullName evidence="4">Importin-13</fullName>
    </recommendedName>
</protein>
<evidence type="ECO:0000256" key="7">
    <source>
        <dbReference type="ARBA" id="ARBA00023242"/>
    </source>
</evidence>
<keyword evidence="6" id="KW-0677">Repeat</keyword>
<dbReference type="InterPro" id="IPR058537">
    <property type="entry name" value="TPR_TNPO3_IPO13_4th"/>
</dbReference>